<feature type="domain" description="Homeobox" evidence="8">
    <location>
        <begin position="230"/>
        <end position="290"/>
    </location>
</feature>
<accession>A0A4Z2J5H1</accession>
<organism evidence="9 10">
    <name type="scientific">Liparis tanakae</name>
    <name type="common">Tanaka's snailfish</name>
    <dbReference type="NCBI Taxonomy" id="230148"/>
    <lineage>
        <taxon>Eukaryota</taxon>
        <taxon>Metazoa</taxon>
        <taxon>Chordata</taxon>
        <taxon>Craniata</taxon>
        <taxon>Vertebrata</taxon>
        <taxon>Euteleostomi</taxon>
        <taxon>Actinopterygii</taxon>
        <taxon>Neopterygii</taxon>
        <taxon>Teleostei</taxon>
        <taxon>Neoteleostei</taxon>
        <taxon>Acanthomorphata</taxon>
        <taxon>Eupercaria</taxon>
        <taxon>Perciformes</taxon>
        <taxon>Cottioidei</taxon>
        <taxon>Cottales</taxon>
        <taxon>Liparidae</taxon>
        <taxon>Liparis</taxon>
    </lineage>
</organism>
<name>A0A4Z2J5H1_9TELE</name>
<reference evidence="9 10" key="1">
    <citation type="submission" date="2019-03" db="EMBL/GenBank/DDBJ databases">
        <title>First draft genome of Liparis tanakae, snailfish: a comprehensive survey of snailfish specific genes.</title>
        <authorList>
            <person name="Kim W."/>
            <person name="Song I."/>
            <person name="Jeong J.-H."/>
            <person name="Kim D."/>
            <person name="Kim S."/>
            <person name="Ryu S."/>
            <person name="Song J.Y."/>
            <person name="Lee S.K."/>
        </authorList>
    </citation>
    <scope>NUCLEOTIDE SEQUENCE [LARGE SCALE GENOMIC DNA]</scope>
    <source>
        <tissue evidence="9">Muscle</tissue>
    </source>
</reference>
<feature type="DNA-binding region" description="Homeobox" evidence="5">
    <location>
        <begin position="232"/>
        <end position="291"/>
    </location>
</feature>
<evidence type="ECO:0000313" key="9">
    <source>
        <dbReference type="EMBL" id="TNN84732.1"/>
    </source>
</evidence>
<evidence type="ECO:0000259" key="8">
    <source>
        <dbReference type="PROSITE" id="PS50071"/>
    </source>
</evidence>
<dbReference type="InterPro" id="IPR017970">
    <property type="entry name" value="Homeobox_CS"/>
</dbReference>
<feature type="region of interest" description="Disordered" evidence="7">
    <location>
        <begin position="378"/>
        <end position="404"/>
    </location>
</feature>
<feature type="region of interest" description="Disordered" evidence="7">
    <location>
        <begin position="117"/>
        <end position="151"/>
    </location>
</feature>
<comment type="caution">
    <text evidence="9">The sequence shown here is derived from an EMBL/GenBank/DDBJ whole genome shotgun (WGS) entry which is preliminary data.</text>
</comment>
<dbReference type="InterPro" id="IPR001356">
    <property type="entry name" value="HD"/>
</dbReference>
<feature type="region of interest" description="Disordered" evidence="7">
    <location>
        <begin position="423"/>
        <end position="460"/>
    </location>
</feature>
<feature type="compositionally biased region" description="Polar residues" evidence="7">
    <location>
        <begin position="117"/>
        <end position="126"/>
    </location>
</feature>
<dbReference type="Gene3D" id="1.10.10.60">
    <property type="entry name" value="Homeodomain-like"/>
    <property type="match status" value="1"/>
</dbReference>
<dbReference type="EMBL" id="SRLO01000025">
    <property type="protein sequence ID" value="TNN84732.1"/>
    <property type="molecule type" value="Genomic_DNA"/>
</dbReference>
<dbReference type="SMART" id="SM00389">
    <property type="entry name" value="HOX"/>
    <property type="match status" value="1"/>
</dbReference>
<dbReference type="PROSITE" id="PS50071">
    <property type="entry name" value="HOMEOBOX_2"/>
    <property type="match status" value="1"/>
</dbReference>
<dbReference type="GO" id="GO:0000978">
    <property type="term" value="F:RNA polymerase II cis-regulatory region sequence-specific DNA binding"/>
    <property type="evidence" value="ECO:0007669"/>
    <property type="project" value="TreeGrafter"/>
</dbReference>
<dbReference type="InterPro" id="IPR050460">
    <property type="entry name" value="Distal-less_Homeobox_TF"/>
</dbReference>
<evidence type="ECO:0000256" key="3">
    <source>
        <dbReference type="ARBA" id="ARBA00023155"/>
    </source>
</evidence>
<dbReference type="Pfam" id="PF00046">
    <property type="entry name" value="Homeodomain"/>
    <property type="match status" value="1"/>
</dbReference>
<dbReference type="PANTHER" id="PTHR24327">
    <property type="entry name" value="HOMEOBOX PROTEIN"/>
    <property type="match status" value="1"/>
</dbReference>
<feature type="compositionally biased region" description="Polar residues" evidence="7">
    <location>
        <begin position="423"/>
        <end position="435"/>
    </location>
</feature>
<keyword evidence="10" id="KW-1185">Reference proteome</keyword>
<dbReference type="PROSITE" id="PS00027">
    <property type="entry name" value="HOMEOBOX_1"/>
    <property type="match status" value="1"/>
</dbReference>
<evidence type="ECO:0000256" key="7">
    <source>
        <dbReference type="SAM" id="MobiDB-lite"/>
    </source>
</evidence>
<dbReference type="OrthoDB" id="6159439at2759"/>
<comment type="subcellular location">
    <subcellularLocation>
        <location evidence="5 6">Nucleus</location>
    </subcellularLocation>
</comment>
<feature type="compositionally biased region" description="Low complexity" evidence="7">
    <location>
        <begin position="132"/>
        <end position="145"/>
    </location>
</feature>
<evidence type="ECO:0000256" key="5">
    <source>
        <dbReference type="PROSITE-ProRule" id="PRU00108"/>
    </source>
</evidence>
<comment type="function">
    <text evidence="1">Sequence-specific transcription factor which is part of a developmental regulatory system that provides cells with specific positional identities on the anterior-posterior axis.</text>
</comment>
<proteinExistence type="predicted"/>
<evidence type="ECO:0000256" key="1">
    <source>
        <dbReference type="ARBA" id="ARBA00003263"/>
    </source>
</evidence>
<dbReference type="SUPFAM" id="SSF46689">
    <property type="entry name" value="Homeodomain-like"/>
    <property type="match status" value="1"/>
</dbReference>
<feature type="region of interest" description="Disordered" evidence="7">
    <location>
        <begin position="62"/>
        <end position="83"/>
    </location>
</feature>
<keyword evidence="2 5" id="KW-0238">DNA-binding</keyword>
<protein>
    <submittedName>
        <fullName evidence="9">Homeobox protein NANOG</fullName>
    </submittedName>
</protein>
<dbReference type="GO" id="GO:0005634">
    <property type="term" value="C:nucleus"/>
    <property type="evidence" value="ECO:0007669"/>
    <property type="project" value="UniProtKB-SubCell"/>
</dbReference>
<evidence type="ECO:0000256" key="4">
    <source>
        <dbReference type="ARBA" id="ARBA00023242"/>
    </source>
</evidence>
<evidence type="ECO:0000256" key="2">
    <source>
        <dbReference type="ARBA" id="ARBA00023125"/>
    </source>
</evidence>
<keyword evidence="3 5" id="KW-0371">Homeobox</keyword>
<dbReference type="CDD" id="cd00086">
    <property type="entry name" value="homeodomain"/>
    <property type="match status" value="1"/>
</dbReference>
<dbReference type="Proteomes" id="UP000314294">
    <property type="component" value="Unassembled WGS sequence"/>
</dbReference>
<evidence type="ECO:0000313" key="10">
    <source>
        <dbReference type="Proteomes" id="UP000314294"/>
    </source>
</evidence>
<dbReference type="AlphaFoldDB" id="A0A4Z2J5H1"/>
<keyword evidence="4 5" id="KW-0539">Nucleus</keyword>
<dbReference type="GO" id="GO:0000981">
    <property type="term" value="F:DNA-binding transcription factor activity, RNA polymerase II-specific"/>
    <property type="evidence" value="ECO:0007669"/>
    <property type="project" value="InterPro"/>
</dbReference>
<dbReference type="InterPro" id="IPR009057">
    <property type="entry name" value="Homeodomain-like_sf"/>
</dbReference>
<dbReference type="PANTHER" id="PTHR24327:SF88">
    <property type="entry name" value="NANOG"/>
    <property type="match status" value="1"/>
</dbReference>
<evidence type="ECO:0000256" key="6">
    <source>
        <dbReference type="RuleBase" id="RU000682"/>
    </source>
</evidence>
<gene>
    <name evidence="9" type="primary">NANOG</name>
    <name evidence="9" type="ORF">EYF80_005147</name>
</gene>
<sequence>MADWKAQVTYNYNPSYHTYAYGLVYQPAPEQNHGNPTGWAEATDLSNYNGGVTQAYYATTAKAREEPQPHSPEQHAVNGHGHYQGSGVVYLGETQTGRVLLTGSHLTAYDPRTNQIRQAESESTSDSEVHTSPNSWSSGSSREGSLPQTDPVTWVKKDLCDEASIRSPDANGDVSVTLAEEPGTFSITGNEGTDNTTSLQLSLNEETNNATSLQLSLTAQNKPCTAAVIAPKGKVRAAFSESQMNALIQRFGVQRYLTPAEMKNLAELTGLTYKQVKTWFQNRRMKLRRHQKDTSWVSERYNKCSPMRTTMYANVAAHMPPYQGEVRPQLKEHYNQHMMETNFKKTTPQNMAFYLAAMGSAVMGSAAMGSTVMGSAAGSAGYPSWSPNSSQAPMPPRSQMPGWSMPPGVSHYEYNSNVFHSASATSANNTGPDTSFDSKEGEPVVNHGPVNMSMVHNGSH</sequence>